<dbReference type="Proteomes" id="UP001054837">
    <property type="component" value="Unassembled WGS sequence"/>
</dbReference>
<dbReference type="GO" id="GO:0035102">
    <property type="term" value="C:PRC1 complex"/>
    <property type="evidence" value="ECO:0007669"/>
    <property type="project" value="TreeGrafter"/>
</dbReference>
<dbReference type="SMART" id="SM00184">
    <property type="entry name" value="RING"/>
    <property type="match status" value="1"/>
</dbReference>
<keyword evidence="3 6" id="KW-0863">Zinc-finger</keyword>
<dbReference type="GO" id="GO:0000122">
    <property type="term" value="P:negative regulation of transcription by RNA polymerase II"/>
    <property type="evidence" value="ECO:0007669"/>
    <property type="project" value="TreeGrafter"/>
</dbReference>
<dbReference type="EMBL" id="BPLQ01004228">
    <property type="protein sequence ID" value="GIY06541.1"/>
    <property type="molecule type" value="Genomic_DNA"/>
</dbReference>
<evidence type="ECO:0000313" key="9">
    <source>
        <dbReference type="EMBL" id="GIY06541.1"/>
    </source>
</evidence>
<sequence length="442" mass="50212">MQTSGNIQLKDLNKLLTCVLCKGYYIDATTIIECLHSFCRTCIVRYLQSNKFCPTCEVQVHKTRPLVNIRSDQTLQDIVYKVVPNLFKNEMKRRRDFYRQNDPIIQRSIPSSSEKRGDVWGCDRLIFTPEDMISVSLEYFPLKMHASDSSSNLFSIGDKSRVRSDRRYFRCPGASKVHHLKKLLQGKCGLLNSKKKVDILYRHDVLKDEYTLVDLAYIYAWKRSEPLRLFFKIGEVTNVDITKEGAKTASENTVTPESLVASVMPTTSRCSILPDASPAPVAAAPSSRHPSPPPSPQTAQEPNYFQVATQNVANMPREQHAGVPAIKLKSALKKPASNFHCSNASLYGDGLNNIDQELSDNRQCLKRRLSNVKMESDEFKTKKRVTFSVNLVQNSQNIENKDLKQKVSTFPNHRKLYRADPVNIPNINSFCSKRKTSLRKSS</sequence>
<dbReference type="PROSITE" id="PS50089">
    <property type="entry name" value="ZF_RING_2"/>
    <property type="match status" value="1"/>
</dbReference>
<dbReference type="InterPro" id="IPR001841">
    <property type="entry name" value="Znf_RING"/>
</dbReference>
<reference evidence="9 10" key="1">
    <citation type="submission" date="2021-06" db="EMBL/GenBank/DDBJ databases">
        <title>Caerostris darwini draft genome.</title>
        <authorList>
            <person name="Kono N."/>
            <person name="Arakawa K."/>
        </authorList>
    </citation>
    <scope>NUCLEOTIDE SEQUENCE [LARGE SCALE GENOMIC DNA]</scope>
</reference>
<evidence type="ECO:0000256" key="7">
    <source>
        <dbReference type="SAM" id="MobiDB-lite"/>
    </source>
</evidence>
<evidence type="ECO:0000256" key="5">
    <source>
        <dbReference type="ARBA" id="ARBA00023242"/>
    </source>
</evidence>
<dbReference type="InterPro" id="IPR013083">
    <property type="entry name" value="Znf_RING/FYVE/PHD"/>
</dbReference>
<dbReference type="GO" id="GO:1990841">
    <property type="term" value="F:promoter-specific chromatin binding"/>
    <property type="evidence" value="ECO:0007669"/>
    <property type="project" value="TreeGrafter"/>
</dbReference>
<dbReference type="AlphaFoldDB" id="A0AAV4QC54"/>
<keyword evidence="2" id="KW-0479">Metal-binding</keyword>
<protein>
    <submittedName>
        <fullName evidence="9">Polycomb complex protein BMI-1</fullName>
    </submittedName>
</protein>
<keyword evidence="10" id="KW-1185">Reference proteome</keyword>
<dbReference type="InterPro" id="IPR017907">
    <property type="entry name" value="Znf_RING_CS"/>
</dbReference>
<dbReference type="SUPFAM" id="SSF57850">
    <property type="entry name" value="RING/U-box"/>
    <property type="match status" value="1"/>
</dbReference>
<proteinExistence type="predicted"/>
<dbReference type="GO" id="GO:0008270">
    <property type="term" value="F:zinc ion binding"/>
    <property type="evidence" value="ECO:0007669"/>
    <property type="project" value="UniProtKB-KW"/>
</dbReference>
<dbReference type="Gene3D" id="3.10.20.90">
    <property type="entry name" value="Phosphatidylinositol 3-kinase Catalytic Subunit, Chain A, domain 1"/>
    <property type="match status" value="1"/>
</dbReference>
<dbReference type="Gene3D" id="3.30.40.10">
    <property type="entry name" value="Zinc/RING finger domain, C3HC4 (zinc finger)"/>
    <property type="match status" value="1"/>
</dbReference>
<comment type="caution">
    <text evidence="9">The sequence shown here is derived from an EMBL/GenBank/DDBJ whole genome shotgun (WGS) entry which is preliminary data.</text>
</comment>
<organism evidence="9 10">
    <name type="scientific">Caerostris darwini</name>
    <dbReference type="NCBI Taxonomy" id="1538125"/>
    <lineage>
        <taxon>Eukaryota</taxon>
        <taxon>Metazoa</taxon>
        <taxon>Ecdysozoa</taxon>
        <taxon>Arthropoda</taxon>
        <taxon>Chelicerata</taxon>
        <taxon>Arachnida</taxon>
        <taxon>Araneae</taxon>
        <taxon>Araneomorphae</taxon>
        <taxon>Entelegynae</taxon>
        <taxon>Araneoidea</taxon>
        <taxon>Araneidae</taxon>
        <taxon>Caerostris</taxon>
    </lineage>
</organism>
<evidence type="ECO:0000256" key="3">
    <source>
        <dbReference type="ARBA" id="ARBA00022771"/>
    </source>
</evidence>
<evidence type="ECO:0000256" key="6">
    <source>
        <dbReference type="PROSITE-ProRule" id="PRU00175"/>
    </source>
</evidence>
<dbReference type="PANTHER" id="PTHR10825:SF72">
    <property type="entry name" value="UBIQUITIN-LIKE DOMAIN-CONTAINING PROTEIN"/>
    <property type="match status" value="1"/>
</dbReference>
<name>A0AAV4QC54_9ARAC</name>
<dbReference type="FunFam" id="3.30.40.10:FF:000033">
    <property type="entry name" value="Polycomb group RING finger protein 3"/>
    <property type="match status" value="1"/>
</dbReference>
<keyword evidence="5" id="KW-0539">Nucleus</keyword>
<evidence type="ECO:0000256" key="1">
    <source>
        <dbReference type="ARBA" id="ARBA00004123"/>
    </source>
</evidence>
<evidence type="ECO:0000259" key="8">
    <source>
        <dbReference type="PROSITE" id="PS50089"/>
    </source>
</evidence>
<gene>
    <name evidence="9" type="primary">BMI1</name>
    <name evidence="9" type="ORF">CDAR_262321</name>
</gene>
<feature type="region of interest" description="Disordered" evidence="7">
    <location>
        <begin position="275"/>
        <end position="301"/>
    </location>
</feature>
<comment type="subcellular location">
    <subcellularLocation>
        <location evidence="1">Nucleus</location>
    </subcellularLocation>
</comment>
<evidence type="ECO:0000256" key="4">
    <source>
        <dbReference type="ARBA" id="ARBA00022833"/>
    </source>
</evidence>
<accession>A0AAV4QC54</accession>
<evidence type="ECO:0000256" key="2">
    <source>
        <dbReference type="ARBA" id="ARBA00022723"/>
    </source>
</evidence>
<feature type="compositionally biased region" description="Low complexity" evidence="7">
    <location>
        <begin position="275"/>
        <end position="289"/>
    </location>
</feature>
<dbReference type="Pfam" id="PF13923">
    <property type="entry name" value="zf-C3HC4_2"/>
    <property type="match status" value="1"/>
</dbReference>
<keyword evidence="4" id="KW-0862">Zinc</keyword>
<evidence type="ECO:0000313" key="10">
    <source>
        <dbReference type="Proteomes" id="UP001054837"/>
    </source>
</evidence>
<dbReference type="InterPro" id="IPR032443">
    <property type="entry name" value="RAWUL"/>
</dbReference>
<dbReference type="PANTHER" id="PTHR10825">
    <property type="entry name" value="RING FINGER DOMAIN-CONTAINING, POLYCOMB GROUP COMPONENT"/>
    <property type="match status" value="1"/>
</dbReference>
<dbReference type="Pfam" id="PF16207">
    <property type="entry name" value="RAWUL"/>
    <property type="match status" value="1"/>
</dbReference>
<feature type="domain" description="RING-type" evidence="8">
    <location>
        <begin position="18"/>
        <end position="57"/>
    </location>
</feature>
<dbReference type="PROSITE" id="PS00518">
    <property type="entry name" value="ZF_RING_1"/>
    <property type="match status" value="1"/>
</dbReference>